<keyword evidence="2" id="KW-0472">Membrane</keyword>
<organism evidence="4 5">
    <name type="scientific">Catenuloplanes atrovinosus</name>
    <dbReference type="NCBI Taxonomy" id="137266"/>
    <lineage>
        <taxon>Bacteria</taxon>
        <taxon>Bacillati</taxon>
        <taxon>Actinomycetota</taxon>
        <taxon>Actinomycetes</taxon>
        <taxon>Micromonosporales</taxon>
        <taxon>Micromonosporaceae</taxon>
        <taxon>Catenuloplanes</taxon>
    </lineage>
</organism>
<comment type="caution">
    <text evidence="4">The sequence shown here is derived from an EMBL/GenBank/DDBJ whole genome shotgun (WGS) entry which is preliminary data.</text>
</comment>
<dbReference type="InterPro" id="IPR001466">
    <property type="entry name" value="Beta-lactam-related"/>
</dbReference>
<dbReference type="Gene3D" id="3.40.710.10">
    <property type="entry name" value="DD-peptidase/beta-lactamase superfamily"/>
    <property type="match status" value="1"/>
</dbReference>
<keyword evidence="5" id="KW-1185">Reference proteome</keyword>
<evidence type="ECO:0000313" key="4">
    <source>
        <dbReference type="EMBL" id="MDR7276919.1"/>
    </source>
</evidence>
<comment type="subcellular location">
    <subcellularLocation>
        <location evidence="1">Membrane</location>
    </subcellularLocation>
</comment>
<dbReference type="EMBL" id="JAVDYB010000001">
    <property type="protein sequence ID" value="MDR7276919.1"/>
    <property type="molecule type" value="Genomic_DNA"/>
</dbReference>
<dbReference type="GO" id="GO:0016020">
    <property type="term" value="C:membrane"/>
    <property type="evidence" value="ECO:0007669"/>
    <property type="project" value="UniProtKB-SubCell"/>
</dbReference>
<dbReference type="PANTHER" id="PTHR46825">
    <property type="entry name" value="D-ALANYL-D-ALANINE-CARBOXYPEPTIDASE/ENDOPEPTIDASE AMPH"/>
    <property type="match status" value="1"/>
</dbReference>
<reference evidence="4" key="1">
    <citation type="submission" date="2023-07" db="EMBL/GenBank/DDBJ databases">
        <title>Sequencing the genomes of 1000 actinobacteria strains.</title>
        <authorList>
            <person name="Klenk H.-P."/>
        </authorList>
    </citation>
    <scope>NUCLEOTIDE SEQUENCE</scope>
    <source>
        <strain evidence="4">DSM 44707</strain>
    </source>
</reference>
<dbReference type="Pfam" id="PF00144">
    <property type="entry name" value="Beta-lactamase"/>
    <property type="match status" value="1"/>
</dbReference>
<dbReference type="InterPro" id="IPR050491">
    <property type="entry name" value="AmpC-like"/>
</dbReference>
<dbReference type="PANTHER" id="PTHR46825:SF11">
    <property type="entry name" value="PENICILLIN-BINDING PROTEIN 4"/>
    <property type="match status" value="1"/>
</dbReference>
<accession>A0AAE3YN84</accession>
<evidence type="ECO:0000256" key="1">
    <source>
        <dbReference type="ARBA" id="ARBA00004370"/>
    </source>
</evidence>
<dbReference type="InterPro" id="IPR012338">
    <property type="entry name" value="Beta-lactam/transpept-like"/>
</dbReference>
<sequence>MDDLVVPAEFSGVVSVDRAGEPSLRRAYGLANRADERPNRVDTRFAIASGSKGFVAVAALSLIESGELRRDTTARSLLGADLPLIAADVTVEHLLAHRSGIGDYLDEYENENDDVTAHVLSEPVHRLDRTDAFLPMLDGLPTVFGAGERFRYCNGGYVVLALILERASGVPFHDLIDARVFRPAGMAGTAYLRSDELPSNTAVGYLYRDGPRSNVLHLPVRGNGDGGAYSTAADISTFWRALFGGVLVSPASVAELVRPHTARADGDFGYGLGFWLRPDGRIQLEGQDAGVSFRSVHDPATATTWTVLCNWSDGAWPVARAIIT</sequence>
<gene>
    <name evidence="4" type="ORF">J2S41_003697</name>
</gene>
<evidence type="ECO:0000256" key="2">
    <source>
        <dbReference type="ARBA" id="ARBA00023136"/>
    </source>
</evidence>
<dbReference type="SUPFAM" id="SSF56601">
    <property type="entry name" value="beta-lactamase/transpeptidase-like"/>
    <property type="match status" value="1"/>
</dbReference>
<proteinExistence type="predicted"/>
<evidence type="ECO:0000313" key="5">
    <source>
        <dbReference type="Proteomes" id="UP001183643"/>
    </source>
</evidence>
<name>A0AAE3YN84_9ACTN</name>
<evidence type="ECO:0000259" key="3">
    <source>
        <dbReference type="Pfam" id="PF00144"/>
    </source>
</evidence>
<dbReference type="Proteomes" id="UP001183643">
    <property type="component" value="Unassembled WGS sequence"/>
</dbReference>
<dbReference type="RefSeq" id="WP_310369126.1">
    <property type="nucleotide sequence ID" value="NZ_JAVDYB010000001.1"/>
</dbReference>
<feature type="domain" description="Beta-lactamase-related" evidence="3">
    <location>
        <begin position="13"/>
        <end position="317"/>
    </location>
</feature>
<dbReference type="AlphaFoldDB" id="A0AAE3YN84"/>
<protein>
    <submittedName>
        <fullName evidence="4">CubicO group peptidase (Beta-lactamase class C family)</fullName>
    </submittedName>
</protein>